<organism evidence="3 4">
    <name type="scientific">Sporanaerobacter acetigenes DSM 13106</name>
    <dbReference type="NCBI Taxonomy" id="1123281"/>
    <lineage>
        <taxon>Bacteria</taxon>
        <taxon>Bacillati</taxon>
        <taxon>Bacillota</taxon>
        <taxon>Tissierellia</taxon>
        <taxon>Tissierellales</taxon>
        <taxon>Sporanaerobacteraceae</taxon>
        <taxon>Sporanaerobacter</taxon>
    </lineage>
</organism>
<feature type="domain" description="FAD-binding FR-type" evidence="2">
    <location>
        <begin position="45"/>
        <end position="155"/>
    </location>
</feature>
<dbReference type="STRING" id="1123281.SAMN02745180_00916"/>
<keyword evidence="4" id="KW-1185">Reference proteome</keyword>
<feature type="domain" description="2Fe-2S ferredoxin-type" evidence="1">
    <location>
        <begin position="308"/>
        <end position="399"/>
    </location>
</feature>
<dbReference type="Gene3D" id="3.40.50.80">
    <property type="entry name" value="Nucleotide-binding domain of ferredoxin-NADP reductase (FNR) module"/>
    <property type="match status" value="1"/>
</dbReference>
<dbReference type="InterPro" id="IPR001041">
    <property type="entry name" value="2Fe-2S_ferredoxin-type"/>
</dbReference>
<gene>
    <name evidence="3" type="ORF">SAMN02745180_00916</name>
</gene>
<dbReference type="PROSITE" id="PS51384">
    <property type="entry name" value="FAD_FR"/>
    <property type="match status" value="1"/>
</dbReference>
<dbReference type="OrthoDB" id="9801223at2"/>
<dbReference type="Pfam" id="PF00175">
    <property type="entry name" value="NAD_binding_1"/>
    <property type="match status" value="1"/>
</dbReference>
<dbReference type="InterPro" id="IPR036010">
    <property type="entry name" value="2Fe-2S_ferredoxin-like_sf"/>
</dbReference>
<dbReference type="Gene3D" id="2.40.30.10">
    <property type="entry name" value="Translation factors"/>
    <property type="match status" value="1"/>
</dbReference>
<dbReference type="Pfam" id="PF00111">
    <property type="entry name" value="Fer2"/>
    <property type="match status" value="1"/>
</dbReference>
<dbReference type="InterPro" id="IPR001709">
    <property type="entry name" value="Flavoprot_Pyr_Nucl_cyt_Rdtase"/>
</dbReference>
<protein>
    <submittedName>
        <fullName evidence="3">Ferredoxin-NADP reductase</fullName>
    </submittedName>
</protein>
<dbReference type="InterPro" id="IPR012675">
    <property type="entry name" value="Beta-grasp_dom_sf"/>
</dbReference>
<dbReference type="Proteomes" id="UP000184389">
    <property type="component" value="Unassembled WGS sequence"/>
</dbReference>
<dbReference type="AlphaFoldDB" id="A0A1M5VIH8"/>
<dbReference type="InterPro" id="IPR008333">
    <property type="entry name" value="Cbr1-like_FAD-bd_dom"/>
</dbReference>
<dbReference type="SUPFAM" id="SSF52343">
    <property type="entry name" value="Ferredoxin reductase-like, C-terminal NADP-linked domain"/>
    <property type="match status" value="1"/>
</dbReference>
<dbReference type="InterPro" id="IPR001433">
    <property type="entry name" value="OxRdtase_FAD/NAD-bd"/>
</dbReference>
<dbReference type="InterPro" id="IPR017938">
    <property type="entry name" value="Riboflavin_synthase-like_b-brl"/>
</dbReference>
<dbReference type="PROSITE" id="PS51085">
    <property type="entry name" value="2FE2S_FER_2"/>
    <property type="match status" value="1"/>
</dbReference>
<dbReference type="Gene3D" id="3.10.20.30">
    <property type="match status" value="1"/>
</dbReference>
<dbReference type="SUPFAM" id="SSF54292">
    <property type="entry name" value="2Fe-2S ferredoxin-like"/>
    <property type="match status" value="1"/>
</dbReference>
<dbReference type="PANTHER" id="PTHR47354">
    <property type="entry name" value="NADH OXIDOREDUCTASE HCR"/>
    <property type="match status" value="1"/>
</dbReference>
<evidence type="ECO:0000259" key="1">
    <source>
        <dbReference type="PROSITE" id="PS51085"/>
    </source>
</evidence>
<dbReference type="Pfam" id="PF00970">
    <property type="entry name" value="FAD_binding_6"/>
    <property type="match status" value="1"/>
</dbReference>
<dbReference type="CDD" id="cd00207">
    <property type="entry name" value="fer2"/>
    <property type="match status" value="1"/>
</dbReference>
<dbReference type="RefSeq" id="WP_072743550.1">
    <property type="nucleotide sequence ID" value="NZ_FQXR01000004.1"/>
</dbReference>
<dbReference type="InterPro" id="IPR050415">
    <property type="entry name" value="MRET"/>
</dbReference>
<dbReference type="EMBL" id="FQXR01000004">
    <property type="protein sequence ID" value="SHH75056.1"/>
    <property type="molecule type" value="Genomic_DNA"/>
</dbReference>
<evidence type="ECO:0000313" key="4">
    <source>
        <dbReference type="Proteomes" id="UP000184389"/>
    </source>
</evidence>
<dbReference type="SUPFAM" id="SSF63380">
    <property type="entry name" value="Riboflavin synthase domain-like"/>
    <property type="match status" value="1"/>
</dbReference>
<name>A0A1M5VIH8_9FIRM</name>
<evidence type="ECO:0000313" key="3">
    <source>
        <dbReference type="EMBL" id="SHH75056.1"/>
    </source>
</evidence>
<dbReference type="InterPro" id="IPR039261">
    <property type="entry name" value="FNR_nucleotide-bd"/>
</dbReference>
<dbReference type="PRINTS" id="PR00371">
    <property type="entry name" value="FPNCR"/>
</dbReference>
<evidence type="ECO:0000259" key="2">
    <source>
        <dbReference type="PROSITE" id="PS51384"/>
    </source>
</evidence>
<dbReference type="PANTHER" id="PTHR47354:SF5">
    <property type="entry name" value="PROTEIN RFBI"/>
    <property type="match status" value="1"/>
</dbReference>
<dbReference type="PRINTS" id="PR00406">
    <property type="entry name" value="CYTB5RDTASE"/>
</dbReference>
<reference evidence="3 4" key="1">
    <citation type="submission" date="2016-11" db="EMBL/GenBank/DDBJ databases">
        <authorList>
            <person name="Jaros S."/>
            <person name="Januszkiewicz K."/>
            <person name="Wedrychowicz H."/>
        </authorList>
    </citation>
    <scope>NUCLEOTIDE SEQUENCE [LARGE SCALE GENOMIC DNA]</scope>
    <source>
        <strain evidence="3 4">DSM 13106</strain>
    </source>
</reference>
<proteinExistence type="predicted"/>
<dbReference type="InterPro" id="IPR017927">
    <property type="entry name" value="FAD-bd_FR_type"/>
</dbReference>
<dbReference type="GO" id="GO:0016491">
    <property type="term" value="F:oxidoreductase activity"/>
    <property type="evidence" value="ECO:0007669"/>
    <property type="project" value="InterPro"/>
</dbReference>
<accession>A0A1M5VIH8</accession>
<sequence length="401" mass="45631">MRERYENAMKSFNDIIPTRQQMIGKASAELDPYDPMRELAKILHPDKVYMVIDEITEETKDTKTFKFVPDKESGTEKLPYFRAGQYISIKAEVNGSKITRPYSLSSSPHDALKRGFYTITIRKKEGGFFTQYIWENWKVGTKVESSSPLGFFYYHPVRDAKNVIGLAGGSGITPMRSFARDIIEKDLDINFTLFYGIEREDEIIFKEELDSFEKQSNGKVKVVYVCNHPCEGWDGCTGYLSAELIKEQVDVEDRTFIICGPKGMYDYLDGELAKLNIPRRRIRKEAPGEANDITKYPDYPQDLKDEVFNIVVHIGTSNVTIPAKATDTILVSLEKAGIASPSECRSGECGFCRSKLIAGDVYIKKDVDGRRIADKMYGYIHPCSTYPTENLEIEIPLIQRD</sequence>
<dbReference type="GO" id="GO:0051536">
    <property type="term" value="F:iron-sulfur cluster binding"/>
    <property type="evidence" value="ECO:0007669"/>
    <property type="project" value="InterPro"/>
</dbReference>